<dbReference type="AlphaFoldDB" id="A0AAU8LQ92"/>
<evidence type="ECO:0000256" key="1">
    <source>
        <dbReference type="SAM" id="Coils"/>
    </source>
</evidence>
<protein>
    <submittedName>
        <fullName evidence="3">Tetratricopeptide repeat protein</fullName>
    </submittedName>
</protein>
<dbReference type="Pfam" id="PF13191">
    <property type="entry name" value="AAA_16"/>
    <property type="match status" value="1"/>
</dbReference>
<dbReference type="InterPro" id="IPR019734">
    <property type="entry name" value="TPR_rpt"/>
</dbReference>
<dbReference type="InterPro" id="IPR027417">
    <property type="entry name" value="P-loop_NTPase"/>
</dbReference>
<dbReference type="Gene3D" id="3.40.50.300">
    <property type="entry name" value="P-loop containing nucleotide triphosphate hydrolases"/>
    <property type="match status" value="1"/>
</dbReference>
<dbReference type="EMBL" id="CP159373">
    <property type="protein sequence ID" value="XCN71463.1"/>
    <property type="molecule type" value="Genomic_DNA"/>
</dbReference>
<organism evidence="3">
    <name type="scientific">Candidatus Electrothrix aestuarii</name>
    <dbReference type="NCBI Taxonomy" id="3062594"/>
    <lineage>
        <taxon>Bacteria</taxon>
        <taxon>Pseudomonadati</taxon>
        <taxon>Thermodesulfobacteriota</taxon>
        <taxon>Desulfobulbia</taxon>
        <taxon>Desulfobulbales</taxon>
        <taxon>Desulfobulbaceae</taxon>
        <taxon>Candidatus Electrothrix</taxon>
    </lineage>
</organism>
<accession>A0AAU8LQ92</accession>
<feature type="coiled-coil region" evidence="1">
    <location>
        <begin position="11"/>
        <end position="68"/>
    </location>
</feature>
<dbReference type="PANTHER" id="PTHR47691">
    <property type="entry name" value="REGULATOR-RELATED"/>
    <property type="match status" value="1"/>
</dbReference>
<evidence type="ECO:0000259" key="2">
    <source>
        <dbReference type="Pfam" id="PF13191"/>
    </source>
</evidence>
<reference evidence="3" key="2">
    <citation type="submission" date="2024-06" db="EMBL/GenBank/DDBJ databases">
        <authorList>
            <person name="Plum-Jensen L.E."/>
            <person name="Schramm A."/>
            <person name="Marshall I.P.G."/>
        </authorList>
    </citation>
    <scope>NUCLEOTIDE SEQUENCE</scope>
    <source>
        <strain evidence="3">Rat1</strain>
    </source>
</reference>
<dbReference type="InterPro" id="IPR011990">
    <property type="entry name" value="TPR-like_helical_dom_sf"/>
</dbReference>
<dbReference type="KEGG" id="eaj:Q3M24_14195"/>
<dbReference type="GO" id="GO:0043531">
    <property type="term" value="F:ADP binding"/>
    <property type="evidence" value="ECO:0007669"/>
    <property type="project" value="InterPro"/>
</dbReference>
<feature type="domain" description="Orc1-like AAA ATPase" evidence="2">
    <location>
        <begin position="88"/>
        <end position="269"/>
    </location>
</feature>
<proteinExistence type="predicted"/>
<evidence type="ECO:0000313" key="3">
    <source>
        <dbReference type="EMBL" id="XCN71463.1"/>
    </source>
</evidence>
<dbReference type="SUPFAM" id="SSF48452">
    <property type="entry name" value="TPR-like"/>
    <property type="match status" value="1"/>
</dbReference>
<dbReference type="Gene3D" id="1.25.40.10">
    <property type="entry name" value="Tetratricopeptide repeat domain"/>
    <property type="match status" value="1"/>
</dbReference>
<dbReference type="PANTHER" id="PTHR47691:SF3">
    <property type="entry name" value="HTH-TYPE TRANSCRIPTIONAL REGULATOR RV0890C-RELATED"/>
    <property type="match status" value="1"/>
</dbReference>
<name>A0AAU8LQ92_9BACT</name>
<gene>
    <name evidence="3" type="ORF">Q3M24_14195</name>
</gene>
<reference evidence="3" key="1">
    <citation type="journal article" date="2024" name="Syst. Appl. Microbiol.">
        <title>First single-strain enrichments of Electrothrix cable bacteria, description of E. aestuarii sp. nov. and E. rattekaaiensis sp. nov., and proposal of a cable bacteria taxonomy following the rules of the SeqCode.</title>
        <authorList>
            <person name="Plum-Jensen L.E."/>
            <person name="Schramm A."/>
            <person name="Marshall I.P.G."/>
        </authorList>
    </citation>
    <scope>NUCLEOTIDE SEQUENCE</scope>
    <source>
        <strain evidence="3">Rat1</strain>
    </source>
</reference>
<dbReference type="SMART" id="SM00028">
    <property type="entry name" value="TPR"/>
    <property type="match status" value="4"/>
</dbReference>
<dbReference type="Pfam" id="PF13424">
    <property type="entry name" value="TPR_12"/>
    <property type="match status" value="1"/>
</dbReference>
<keyword evidence="1" id="KW-0175">Coiled coil</keyword>
<dbReference type="InterPro" id="IPR041664">
    <property type="entry name" value="AAA_16"/>
</dbReference>
<dbReference type="SUPFAM" id="SSF52540">
    <property type="entry name" value="P-loop containing nucleoside triphosphate hydrolases"/>
    <property type="match status" value="1"/>
</dbReference>
<sequence>MSLDYLTETKIKEAEDKWEQMTKRLALLEKDQILETRSEERLRREGDISRMKEERQQVEQELKELHAQKEPQAPVASIRSNLPQQSLFFGRTKELSKIAEAISPEARTWGALIDGPGGIGKTALAIRAGHDAPAQDFERRIFLSAKVRELTPTGEQPLDDFSLRDFLSLLAELARELDAEAAAQAKPEERAKAVHRALNGQRILLVIDNVETFPEGERVRLYQFLSRLPGGCKAVVTSRRRADIDARVIRLDRLERQDALDLLAALAEDNRHLQQATVKEREMLYGVTNGNPLLLRWTVGQLGRPGSRCRTVADACAFLENAPKGNDPLEYVFGDLLDTFTPTETAVLAALAHFSHPAPVDQVAAVAGIAEQAARTALEDLNDRALLVGDEENEHFLLPKLAAGFIRRKRPEQVAESSCRLTERAYSLALEYGYNKYDRFPKLEDEWPLLAAALPCFVRGENDRLQRVCFALDTFLDFSGRWDDLLVLCQQAENKALAAQDSTNAGWRAYYAEMICYGRRQATEVLACADRCAEYWAEAGVREHSTALQLRGMGHELAKDYAAALAAYQESLALVRTIAPESTDMVNALNSIALVEEKLGDFAAAERNLKEALRIAEKIRYQEGVAYLTGNLADFAFKQEDWPQAEELARQSLEMAEQIGRQVLVGANYRRIAKALARQGRPKEGLDYAHRAVDIFTQLRQPDELAIAQTALQECVGGV</sequence>